<dbReference type="GO" id="GO:0004300">
    <property type="term" value="F:enoyl-CoA hydratase activity"/>
    <property type="evidence" value="ECO:0007669"/>
    <property type="project" value="UniProtKB-EC"/>
</dbReference>
<dbReference type="RefSeq" id="WP_057820004.1">
    <property type="nucleotide sequence ID" value="NZ_CAXRJZ010000131.1"/>
</dbReference>
<dbReference type="STRING" id="540747.SAMN04488031_106208"/>
<dbReference type="KEGG" id="rid:RIdsm_01106"/>
<gene>
    <name evidence="5" type="primary">echA8_1</name>
    <name evidence="5" type="ORF">RIdsm_01106</name>
    <name evidence="4" type="ORF">XM52_23005</name>
</gene>
<organism evidence="4 6">
    <name type="scientific">Roseovarius indicus</name>
    <dbReference type="NCBI Taxonomy" id="540747"/>
    <lineage>
        <taxon>Bacteria</taxon>
        <taxon>Pseudomonadati</taxon>
        <taxon>Pseudomonadota</taxon>
        <taxon>Alphaproteobacteria</taxon>
        <taxon>Rhodobacterales</taxon>
        <taxon>Roseobacteraceae</taxon>
        <taxon>Roseovarius</taxon>
    </lineage>
</organism>
<evidence type="ECO:0000256" key="2">
    <source>
        <dbReference type="ARBA" id="ARBA00023239"/>
    </source>
</evidence>
<dbReference type="Gene3D" id="3.90.226.10">
    <property type="entry name" value="2-enoyl-CoA Hydratase, Chain A, domain 1"/>
    <property type="match status" value="1"/>
</dbReference>
<evidence type="ECO:0000313" key="6">
    <source>
        <dbReference type="Proteomes" id="UP000051401"/>
    </source>
</evidence>
<dbReference type="Pfam" id="PF00378">
    <property type="entry name" value="ECH_1"/>
    <property type="match status" value="1"/>
</dbReference>
<name>A0A0T5P2Y6_9RHOB</name>
<dbReference type="InterPro" id="IPR001753">
    <property type="entry name" value="Enoyl-CoA_hydra/iso"/>
</dbReference>
<dbReference type="Proteomes" id="UP000051401">
    <property type="component" value="Unassembled WGS sequence"/>
</dbReference>
<evidence type="ECO:0000313" key="4">
    <source>
        <dbReference type="EMBL" id="KRS15496.1"/>
    </source>
</evidence>
<dbReference type="Gene3D" id="1.10.12.10">
    <property type="entry name" value="Lyase 2-enoyl-coa Hydratase, Chain A, domain 2"/>
    <property type="match status" value="1"/>
</dbReference>
<dbReference type="EC" id="4.2.1.17" evidence="4 5"/>
<accession>A0A0T5P2Y6</accession>
<dbReference type="InterPro" id="IPR018376">
    <property type="entry name" value="Enoyl-CoA_hyd/isom_CS"/>
</dbReference>
<dbReference type="Proteomes" id="UP000325785">
    <property type="component" value="Chromosome"/>
</dbReference>
<reference evidence="5 7" key="2">
    <citation type="submission" date="2018-08" db="EMBL/GenBank/DDBJ databases">
        <title>Genetic Globetrotter - A new plasmid hitch-hiking vast phylogenetic and geographic distances.</title>
        <authorList>
            <person name="Vollmers J."/>
            <person name="Petersen J."/>
        </authorList>
    </citation>
    <scope>NUCLEOTIDE SEQUENCE [LARGE SCALE GENOMIC DNA]</scope>
    <source>
        <strain evidence="5 7">DSM 26383</strain>
    </source>
</reference>
<dbReference type="EMBL" id="LAXI01000021">
    <property type="protein sequence ID" value="KRS15496.1"/>
    <property type="molecule type" value="Genomic_DNA"/>
</dbReference>
<dbReference type="PROSITE" id="PS00166">
    <property type="entry name" value="ENOYL_COA_HYDRATASE"/>
    <property type="match status" value="1"/>
</dbReference>
<evidence type="ECO:0000256" key="1">
    <source>
        <dbReference type="ARBA" id="ARBA00005254"/>
    </source>
</evidence>
<proteinExistence type="inferred from homology"/>
<keyword evidence="2 4" id="KW-0456">Lyase</keyword>
<dbReference type="PANTHER" id="PTHR11941:SF54">
    <property type="entry name" value="ENOYL-COA HYDRATASE, MITOCHONDRIAL"/>
    <property type="match status" value="1"/>
</dbReference>
<comment type="similarity">
    <text evidence="1 3">Belongs to the enoyl-CoA hydratase/isomerase family.</text>
</comment>
<dbReference type="CDD" id="cd06558">
    <property type="entry name" value="crotonase-like"/>
    <property type="match status" value="1"/>
</dbReference>
<dbReference type="EMBL" id="CP031598">
    <property type="protein sequence ID" value="QEW25320.1"/>
    <property type="molecule type" value="Genomic_DNA"/>
</dbReference>
<evidence type="ECO:0000313" key="7">
    <source>
        <dbReference type="Proteomes" id="UP000325785"/>
    </source>
</evidence>
<sequence length="265" mass="28259">MSDIVLYENNDGIVTITLNMPDKRNPISEIEMVEAVLEALHRADNEPDARVAILTGNGTVFSSGGNLKKMYPGEGLVDHESHKTRVNYKRGILRLPVAFEALEIPIIAAVNGPAIGAGCDLSLMCDIRIAAKSAKFAESFVKIGIIPGDGGSGLLSRAVGYSKAAEMILTGDAISAEEALACGLVSKVVEDEDLLAAATELAKRISANPNYAVRMAKRLLKTAQTASLNEELELAASMQALANATEDNQEALNAFFEKRKPVFKS</sequence>
<protein>
    <submittedName>
        <fullName evidence="4 5">Enoyl-CoA hydratase</fullName>
        <ecNumber evidence="4 5">4.2.1.17</ecNumber>
    </submittedName>
</protein>
<keyword evidence="6" id="KW-1185">Reference proteome</keyword>
<dbReference type="PANTHER" id="PTHR11941">
    <property type="entry name" value="ENOYL-COA HYDRATASE-RELATED"/>
    <property type="match status" value="1"/>
</dbReference>
<evidence type="ECO:0000313" key="5">
    <source>
        <dbReference type="EMBL" id="QEW25320.1"/>
    </source>
</evidence>
<dbReference type="InterPro" id="IPR029045">
    <property type="entry name" value="ClpP/crotonase-like_dom_sf"/>
</dbReference>
<dbReference type="AlphaFoldDB" id="A0A0T5P2Y6"/>
<dbReference type="NCBIfam" id="NF006699">
    <property type="entry name" value="PRK09245.1"/>
    <property type="match status" value="1"/>
</dbReference>
<dbReference type="PATRIC" id="fig|540747.5.peg.2959"/>
<dbReference type="InterPro" id="IPR014748">
    <property type="entry name" value="Enoyl-CoA_hydra_C"/>
</dbReference>
<dbReference type="SUPFAM" id="SSF52096">
    <property type="entry name" value="ClpP/crotonase"/>
    <property type="match status" value="1"/>
</dbReference>
<evidence type="ECO:0000256" key="3">
    <source>
        <dbReference type="RuleBase" id="RU003707"/>
    </source>
</evidence>
<dbReference type="GO" id="GO:0006635">
    <property type="term" value="P:fatty acid beta-oxidation"/>
    <property type="evidence" value="ECO:0007669"/>
    <property type="project" value="TreeGrafter"/>
</dbReference>
<reference evidence="4 6" key="1">
    <citation type="submission" date="2015-04" db="EMBL/GenBank/DDBJ databases">
        <title>The draft genome sequence of Roseovarius indicus B108T.</title>
        <authorList>
            <person name="Li G."/>
            <person name="Lai Q."/>
            <person name="Shao Z."/>
            <person name="Yan P."/>
        </authorList>
    </citation>
    <scope>NUCLEOTIDE SEQUENCE [LARGE SCALE GENOMIC DNA]</scope>
    <source>
        <strain evidence="4 6">B108</strain>
    </source>
</reference>
<dbReference type="OrthoDB" id="9781757at2"/>